<accession>A0A8H7C432</accession>
<feature type="region of interest" description="Disordered" evidence="1">
    <location>
        <begin position="29"/>
        <end position="67"/>
    </location>
</feature>
<dbReference type="EMBL" id="JABXXO010000013">
    <property type="protein sequence ID" value="KAF7761688.1"/>
    <property type="molecule type" value="Genomic_DNA"/>
</dbReference>
<evidence type="ECO:0000313" key="2">
    <source>
        <dbReference type="EMBL" id="KAF7761688.1"/>
    </source>
</evidence>
<dbReference type="Proteomes" id="UP000629468">
    <property type="component" value="Unassembled WGS sequence"/>
</dbReference>
<evidence type="ECO:0000256" key="1">
    <source>
        <dbReference type="SAM" id="MobiDB-lite"/>
    </source>
</evidence>
<sequence>MDEVWGPGEQRSALAFVHIPPHVMQPVQKTITPEKNPGLNADVLGTGSSQSTSSTSPPAQDTPFWDSANKNIKNTVAFISGHDHGILKQDHRQLNDSGWRVWWVPERLAQDTLRGCCRANIATIKRPNTPTSYKT</sequence>
<gene>
    <name evidence="2" type="ORF">Agabi119p4_9680</name>
</gene>
<evidence type="ECO:0000313" key="3">
    <source>
        <dbReference type="Proteomes" id="UP000629468"/>
    </source>
</evidence>
<reference evidence="2 3" key="1">
    <citation type="journal article" name="Sci. Rep.">
        <title>Telomere-to-telomere assembled and centromere annotated genomes of the two main subspecies of the button mushroom Agaricus bisporus reveal especially polymorphic chromosome ends.</title>
        <authorList>
            <person name="Sonnenberg A.S.M."/>
            <person name="Sedaghat-Telgerd N."/>
            <person name="Lavrijssen B."/>
            <person name="Ohm R.A."/>
            <person name="Hendrickx P.M."/>
            <person name="Scholtmeijer K."/>
            <person name="Baars J.J.P."/>
            <person name="van Peer A."/>
        </authorList>
    </citation>
    <scope>NUCLEOTIDE SEQUENCE [LARGE SCALE GENOMIC DNA]</scope>
    <source>
        <strain evidence="2 3">H119_p4</strain>
    </source>
</reference>
<proteinExistence type="predicted"/>
<dbReference type="AlphaFoldDB" id="A0A8H7C432"/>
<comment type="caution">
    <text evidence="2">The sequence shown here is derived from an EMBL/GenBank/DDBJ whole genome shotgun (WGS) entry which is preliminary data.</text>
</comment>
<name>A0A8H7C432_AGABI</name>
<feature type="compositionally biased region" description="Low complexity" evidence="1">
    <location>
        <begin position="45"/>
        <end position="56"/>
    </location>
</feature>
<protein>
    <submittedName>
        <fullName evidence="2">Uncharacterized protein</fullName>
    </submittedName>
</protein>
<organism evidence="2 3">
    <name type="scientific">Agaricus bisporus var. burnettii</name>
    <dbReference type="NCBI Taxonomy" id="192524"/>
    <lineage>
        <taxon>Eukaryota</taxon>
        <taxon>Fungi</taxon>
        <taxon>Dikarya</taxon>
        <taxon>Basidiomycota</taxon>
        <taxon>Agaricomycotina</taxon>
        <taxon>Agaricomycetes</taxon>
        <taxon>Agaricomycetidae</taxon>
        <taxon>Agaricales</taxon>
        <taxon>Agaricineae</taxon>
        <taxon>Agaricaceae</taxon>
        <taxon>Agaricus</taxon>
    </lineage>
</organism>